<feature type="signal peptide" evidence="7">
    <location>
        <begin position="1"/>
        <end position="25"/>
    </location>
</feature>
<protein>
    <recommendedName>
        <fullName evidence="1">receptor protein-tyrosine kinase</fullName>
        <ecNumber evidence="1">2.7.10.1</ecNumber>
    </recommendedName>
</protein>
<feature type="transmembrane region" description="Helical" evidence="6">
    <location>
        <begin position="204"/>
        <end position="226"/>
    </location>
</feature>
<feature type="compositionally biased region" description="Low complexity" evidence="5">
    <location>
        <begin position="138"/>
        <end position="179"/>
    </location>
</feature>
<dbReference type="OrthoDB" id="5338512at2759"/>
<keyword evidence="6" id="KW-1133">Transmembrane helix</keyword>
<evidence type="ECO:0000256" key="6">
    <source>
        <dbReference type="SAM" id="Phobius"/>
    </source>
</evidence>
<keyword evidence="3" id="KW-0418">Kinase</keyword>
<sequence length="462" mass="49082">MPWARLPTPLRLLLLTALCTSTTSALPASRIFAREDTCGADRVSCNSDLTDIFCCPKDYSCILLAGDTSAMCCPAGRNCNEVRPITCDLRGQDITKYPKAPVMTIITNLKLETCGNNCCPFGYTCEDDSKCVLDKDQSSPPEGAEYPSGSSSGAPSATSPTSSETASASAEPTSTSEPSKASNENQEEEPEEQKKDSGPATTSIVGGVVGGCIILLIIAVVIFLYFRRQKKRAGGSSEKGGHHFYGGGGNSTSSSEASFGNFISEPIVQPNSYRADFILKTPSQNSQVSGSGASSSVPQSQFSGARSQFSGASSNVPQRQFSFSPSATPTPTRVPQGPPRIRISIPNPFDSPNPSPNHRSTQLSPVDDTPVRHGTVRLPPIRAMKASSQISRRPDSPDLQREPSCESINVFADPSDVVKPRRLTHATTFTDLMDEADLRGVGRGKAYAPGTKPHVPGTTPRI</sequence>
<evidence type="ECO:0000313" key="8">
    <source>
        <dbReference type="EMBL" id="KAJ4318060.1"/>
    </source>
</evidence>
<dbReference type="EMBL" id="JAPEUR010000148">
    <property type="protein sequence ID" value="KAJ4318060.1"/>
    <property type="molecule type" value="Genomic_DNA"/>
</dbReference>
<evidence type="ECO:0000256" key="5">
    <source>
        <dbReference type="SAM" id="MobiDB-lite"/>
    </source>
</evidence>
<name>A0A9W8WAX9_9HYPO</name>
<evidence type="ECO:0000256" key="4">
    <source>
        <dbReference type="ARBA" id="ARBA00023137"/>
    </source>
</evidence>
<feature type="compositionally biased region" description="Low complexity" evidence="5">
    <location>
        <begin position="283"/>
        <end position="304"/>
    </location>
</feature>
<proteinExistence type="predicted"/>
<keyword evidence="9" id="KW-1185">Reference proteome</keyword>
<evidence type="ECO:0000256" key="3">
    <source>
        <dbReference type="ARBA" id="ARBA00022777"/>
    </source>
</evidence>
<dbReference type="EC" id="2.7.10.1" evidence="1"/>
<dbReference type="AlphaFoldDB" id="A0A9W8WAX9"/>
<evidence type="ECO:0000256" key="2">
    <source>
        <dbReference type="ARBA" id="ARBA00022679"/>
    </source>
</evidence>
<dbReference type="CDD" id="cd12087">
    <property type="entry name" value="TM_EGFR-like"/>
    <property type="match status" value="1"/>
</dbReference>
<comment type="caution">
    <text evidence="8">The sequence shown here is derived from an EMBL/GenBank/DDBJ whole genome shotgun (WGS) entry which is preliminary data.</text>
</comment>
<accession>A0A9W8WAX9</accession>
<evidence type="ECO:0000256" key="1">
    <source>
        <dbReference type="ARBA" id="ARBA00011902"/>
    </source>
</evidence>
<feature type="region of interest" description="Disordered" evidence="5">
    <location>
        <begin position="232"/>
        <end position="257"/>
    </location>
</feature>
<gene>
    <name evidence="8" type="ORF">N0V84_007041</name>
</gene>
<keyword evidence="6" id="KW-0812">Transmembrane</keyword>
<keyword evidence="7" id="KW-0732">Signal</keyword>
<feature type="region of interest" description="Disordered" evidence="5">
    <location>
        <begin position="136"/>
        <end position="200"/>
    </location>
</feature>
<evidence type="ECO:0000256" key="7">
    <source>
        <dbReference type="SAM" id="SignalP"/>
    </source>
</evidence>
<feature type="region of interest" description="Disordered" evidence="5">
    <location>
        <begin position="443"/>
        <end position="462"/>
    </location>
</feature>
<keyword evidence="2" id="KW-0808">Transferase</keyword>
<dbReference type="Gene3D" id="6.10.250.2930">
    <property type="match status" value="1"/>
</dbReference>
<organism evidence="8 9">
    <name type="scientific">Fusarium piperis</name>
    <dbReference type="NCBI Taxonomy" id="1435070"/>
    <lineage>
        <taxon>Eukaryota</taxon>
        <taxon>Fungi</taxon>
        <taxon>Dikarya</taxon>
        <taxon>Ascomycota</taxon>
        <taxon>Pezizomycotina</taxon>
        <taxon>Sordariomycetes</taxon>
        <taxon>Hypocreomycetidae</taxon>
        <taxon>Hypocreales</taxon>
        <taxon>Nectriaceae</taxon>
        <taxon>Fusarium</taxon>
        <taxon>Fusarium solani species complex</taxon>
    </lineage>
</organism>
<evidence type="ECO:0000313" key="9">
    <source>
        <dbReference type="Proteomes" id="UP001140502"/>
    </source>
</evidence>
<feature type="compositionally biased region" description="Polar residues" evidence="5">
    <location>
        <begin position="305"/>
        <end position="333"/>
    </location>
</feature>
<reference evidence="8" key="1">
    <citation type="submission" date="2022-10" db="EMBL/GenBank/DDBJ databases">
        <title>Tapping the CABI collections for fungal endophytes: first genome assemblies for Collariella, Neodidymelliopsis, Ascochyta clinopodiicola, Didymella pomorum, Didymosphaeria variabile, Neocosmospora piperis and Neocucurbitaria cava.</title>
        <authorList>
            <person name="Hill R."/>
        </authorList>
    </citation>
    <scope>NUCLEOTIDE SEQUENCE</scope>
    <source>
        <strain evidence="8">IMI 366586</strain>
    </source>
</reference>
<feature type="chain" id="PRO_5040852079" description="receptor protein-tyrosine kinase" evidence="7">
    <location>
        <begin position="26"/>
        <end position="462"/>
    </location>
</feature>
<dbReference type="GO" id="GO:0004714">
    <property type="term" value="F:transmembrane receptor protein tyrosine kinase activity"/>
    <property type="evidence" value="ECO:0007669"/>
    <property type="project" value="UniProtKB-EC"/>
</dbReference>
<feature type="region of interest" description="Disordered" evidence="5">
    <location>
        <begin position="283"/>
        <end position="374"/>
    </location>
</feature>
<keyword evidence="6" id="KW-0472">Membrane</keyword>
<dbReference type="Proteomes" id="UP001140502">
    <property type="component" value="Unassembled WGS sequence"/>
</dbReference>
<keyword evidence="4" id="KW-0829">Tyrosine-protein kinase</keyword>
<dbReference type="InterPro" id="IPR044912">
    <property type="entry name" value="Egfr_JX_dom"/>
</dbReference>